<dbReference type="GO" id="GO:0016491">
    <property type="term" value="F:oxidoreductase activity"/>
    <property type="evidence" value="ECO:0007669"/>
    <property type="project" value="UniProtKB-KW"/>
</dbReference>
<sequence length="372" mass="41091">MRADVKIEYNPAEVMNPVFQNDSRTPFTPASQPWIKFAKDNNIRLVIKNTGHDFAGKSTGAGSLSLWTHNMNEAQQRSFRLDVGLAGGYTPGGGHSLLNSVHGMAADAVLEWEAVTAEGKHLIATPRQDSDLYWALSGGGDVFAFYPTVADTPGGMDFEVANNSLIANSIVIPNKTPEEIEELFSPLLSQLEKRGIHPLHLRARVLRFLLLTTRLISRDSVYDPKQLADIVAALQAPIETRYYGIGCRALNVKNTTHPDNTVLPEWRNAVALCNLVGYWDWTISTADNLVRKEDLVGQILPAIDAATPGAGSYLNEIEAEYRGDWKNELYGVNYDPLLSIKDKYDPAHLFYAHFAVGMDYWTVGSGGRLCRA</sequence>
<proteinExistence type="inferred from homology"/>
<feature type="domain" description="Berberine/berberine-like" evidence="3">
    <location>
        <begin position="312"/>
        <end position="353"/>
    </location>
</feature>
<dbReference type="Pfam" id="PF08031">
    <property type="entry name" value="BBE"/>
    <property type="match status" value="1"/>
</dbReference>
<keyword evidence="5" id="KW-1185">Reference proteome</keyword>
<dbReference type="Gene3D" id="3.40.462.20">
    <property type="match status" value="1"/>
</dbReference>
<dbReference type="SUPFAM" id="SSF56176">
    <property type="entry name" value="FAD-binding/transporter-associated domain-like"/>
    <property type="match status" value="1"/>
</dbReference>
<evidence type="ECO:0000313" key="4">
    <source>
        <dbReference type="EMBL" id="KKY39953.1"/>
    </source>
</evidence>
<dbReference type="PANTHER" id="PTHR13878:SF91">
    <property type="entry name" value="FAD BINDING DOMAIN PROTEIN (AFU_ORTHOLOGUE AFUA_6G12070)-RELATED"/>
    <property type="match status" value="1"/>
</dbReference>
<name>A0A0G2HZ95_9PEZI</name>
<dbReference type="InterPro" id="IPR036318">
    <property type="entry name" value="FAD-bd_PCMH-like_sf"/>
</dbReference>
<organism evidence="4 5">
    <name type="scientific">Diaporthe ampelina</name>
    <dbReference type="NCBI Taxonomy" id="1214573"/>
    <lineage>
        <taxon>Eukaryota</taxon>
        <taxon>Fungi</taxon>
        <taxon>Dikarya</taxon>
        <taxon>Ascomycota</taxon>
        <taxon>Pezizomycotina</taxon>
        <taxon>Sordariomycetes</taxon>
        <taxon>Sordariomycetidae</taxon>
        <taxon>Diaporthales</taxon>
        <taxon>Diaporthaceae</taxon>
        <taxon>Diaporthe</taxon>
    </lineage>
</organism>
<accession>A0A0G2HZ95</accession>
<dbReference type="AlphaFoldDB" id="A0A0G2HZ95"/>
<comment type="similarity">
    <text evidence="1">Belongs to the oxygen-dependent FAD-linked oxidoreductase family.</text>
</comment>
<keyword evidence="2" id="KW-0560">Oxidoreductase</keyword>
<comment type="caution">
    <text evidence="4">The sequence shown here is derived from an EMBL/GenBank/DDBJ whole genome shotgun (WGS) entry which is preliminary data.</text>
</comment>
<gene>
    <name evidence="4" type="ORF">UCDDA912_g00106</name>
</gene>
<dbReference type="PANTHER" id="PTHR13878">
    <property type="entry name" value="GULONOLACTONE OXIDASE"/>
    <property type="match status" value="1"/>
</dbReference>
<dbReference type="OrthoDB" id="9983560at2759"/>
<evidence type="ECO:0000256" key="2">
    <source>
        <dbReference type="ARBA" id="ARBA00023002"/>
    </source>
</evidence>
<evidence type="ECO:0000256" key="1">
    <source>
        <dbReference type="ARBA" id="ARBA00005466"/>
    </source>
</evidence>
<dbReference type="Gene3D" id="3.30.465.10">
    <property type="match status" value="3"/>
</dbReference>
<dbReference type="InterPro" id="IPR050432">
    <property type="entry name" value="FAD-linked_Oxidoreductases_BP"/>
</dbReference>
<reference evidence="4 5" key="2">
    <citation type="submission" date="2015-05" db="EMBL/GenBank/DDBJ databases">
        <authorList>
            <person name="Morales-Cruz A."/>
            <person name="Amrine K.C."/>
            <person name="Cantu D."/>
        </authorList>
    </citation>
    <scope>NUCLEOTIDE SEQUENCE [LARGE SCALE GENOMIC DNA]</scope>
    <source>
        <strain evidence="4">DA912</strain>
    </source>
</reference>
<dbReference type="InterPro" id="IPR016169">
    <property type="entry name" value="FAD-bd_PCMH_sub2"/>
</dbReference>
<dbReference type="InterPro" id="IPR012951">
    <property type="entry name" value="BBE"/>
</dbReference>
<dbReference type="Proteomes" id="UP000034680">
    <property type="component" value="Unassembled WGS sequence"/>
</dbReference>
<dbReference type="EMBL" id="LCUC01000006">
    <property type="protein sequence ID" value="KKY39953.1"/>
    <property type="molecule type" value="Genomic_DNA"/>
</dbReference>
<dbReference type="GO" id="GO:0050660">
    <property type="term" value="F:flavin adenine dinucleotide binding"/>
    <property type="evidence" value="ECO:0007669"/>
    <property type="project" value="InterPro"/>
</dbReference>
<evidence type="ECO:0000313" key="5">
    <source>
        <dbReference type="Proteomes" id="UP000034680"/>
    </source>
</evidence>
<evidence type="ECO:0000259" key="3">
    <source>
        <dbReference type="Pfam" id="PF08031"/>
    </source>
</evidence>
<protein>
    <submittedName>
        <fullName evidence="4">Putative fad-dependent isoamyl alcohol</fullName>
    </submittedName>
</protein>
<dbReference type="STRING" id="1214573.A0A0G2HZ95"/>
<reference evidence="4 5" key="1">
    <citation type="submission" date="2015-05" db="EMBL/GenBank/DDBJ databases">
        <title>Distinctive expansion of gene families associated with plant cell wall degradation and secondary metabolism in the genomes of grapevine trunk pathogens.</title>
        <authorList>
            <person name="Lawrence D.P."/>
            <person name="Travadon R."/>
            <person name="Rolshausen P.E."/>
            <person name="Baumgartner K."/>
        </authorList>
    </citation>
    <scope>NUCLEOTIDE SEQUENCE [LARGE SCALE GENOMIC DNA]</scope>
    <source>
        <strain evidence="4">DA912</strain>
    </source>
</reference>